<evidence type="ECO:0000256" key="3">
    <source>
        <dbReference type="ARBA" id="ARBA00023125"/>
    </source>
</evidence>
<gene>
    <name evidence="8" type="ORF">C7446_2294</name>
</gene>
<dbReference type="InterPro" id="IPR002104">
    <property type="entry name" value="Integrase_catalytic"/>
</dbReference>
<sequence>MKRSEIKRRPLADTTISKLEPEARQYREHDGNGLYLCVTPKGSKLWHYRFKRRDGKWSWKGLGSYPAVSAKTARARVHDIQHGREDIHGPDKPVYTFRQAAEDWYQHKVTAGIAPSSTRQMRIYLDKDILPLLGDMHIEDVARGDCARVQTRVESRNARRTAEKVRGWMTQIFSRAIAQGHCELNPASELRQIALPTQPQRFPHLLEPELPEFLRALRNTNSHMIATIATWMLLRTASRPGMVRNAEWSEIDFDESLWVVPAHKMKMRREHHVPLATQVMADLRRLHERTGRSQYLFPGQRDSAVMSDATINKVIHRIGFKGKLVGHGSRHTASTLLHEHGWPSDHIEAQLSHGQKGVAGIYNRATYLKQRREMMQWYADYLDQLERQK</sequence>
<evidence type="ECO:0000256" key="1">
    <source>
        <dbReference type="ARBA" id="ARBA00008857"/>
    </source>
</evidence>
<evidence type="ECO:0000313" key="8">
    <source>
        <dbReference type="EMBL" id="RKR02576.1"/>
    </source>
</evidence>
<evidence type="ECO:0000256" key="2">
    <source>
        <dbReference type="ARBA" id="ARBA00022908"/>
    </source>
</evidence>
<evidence type="ECO:0000256" key="4">
    <source>
        <dbReference type="ARBA" id="ARBA00023172"/>
    </source>
</evidence>
<dbReference type="PROSITE" id="PS51898">
    <property type="entry name" value="TYR_RECOMBINASE"/>
    <property type="match status" value="1"/>
</dbReference>
<dbReference type="GO" id="GO:0015074">
    <property type="term" value="P:DNA integration"/>
    <property type="evidence" value="ECO:0007669"/>
    <property type="project" value="UniProtKB-KW"/>
</dbReference>
<dbReference type="InterPro" id="IPR044068">
    <property type="entry name" value="CB"/>
</dbReference>
<evidence type="ECO:0000256" key="5">
    <source>
        <dbReference type="PROSITE-ProRule" id="PRU01248"/>
    </source>
</evidence>
<keyword evidence="2" id="KW-0229">DNA integration</keyword>
<dbReference type="OrthoDB" id="9795573at2"/>
<keyword evidence="3 5" id="KW-0238">DNA-binding</keyword>
<dbReference type="GO" id="GO:0006310">
    <property type="term" value="P:DNA recombination"/>
    <property type="evidence" value="ECO:0007669"/>
    <property type="project" value="UniProtKB-KW"/>
</dbReference>
<dbReference type="CDD" id="cd00801">
    <property type="entry name" value="INT_P4_C"/>
    <property type="match status" value="1"/>
</dbReference>
<dbReference type="Gene3D" id="3.30.160.390">
    <property type="entry name" value="Integrase, DNA-binding domain"/>
    <property type="match status" value="1"/>
</dbReference>
<proteinExistence type="inferred from homology"/>
<organism evidence="8 9">
    <name type="scientific">Kushneria sinocarnis</name>
    <dbReference type="NCBI Taxonomy" id="595502"/>
    <lineage>
        <taxon>Bacteria</taxon>
        <taxon>Pseudomonadati</taxon>
        <taxon>Pseudomonadota</taxon>
        <taxon>Gammaproteobacteria</taxon>
        <taxon>Oceanospirillales</taxon>
        <taxon>Halomonadaceae</taxon>
        <taxon>Kushneria</taxon>
    </lineage>
</organism>
<dbReference type="InterPro" id="IPR050808">
    <property type="entry name" value="Phage_Integrase"/>
</dbReference>
<dbReference type="Gene3D" id="1.10.443.10">
    <property type="entry name" value="Intergrase catalytic core"/>
    <property type="match status" value="1"/>
</dbReference>
<dbReference type="Proteomes" id="UP000281975">
    <property type="component" value="Unassembled WGS sequence"/>
</dbReference>
<dbReference type="InterPro" id="IPR038488">
    <property type="entry name" value="Integrase_DNA-bd_sf"/>
</dbReference>
<dbReference type="InterPro" id="IPR053876">
    <property type="entry name" value="Phage_int_M"/>
</dbReference>
<dbReference type="GO" id="GO:0003677">
    <property type="term" value="F:DNA binding"/>
    <property type="evidence" value="ECO:0007669"/>
    <property type="project" value="UniProtKB-UniRule"/>
</dbReference>
<accession>A0A420WVJ4</accession>
<name>A0A420WVJ4_9GAMM</name>
<dbReference type="Pfam" id="PF22022">
    <property type="entry name" value="Phage_int_M"/>
    <property type="match status" value="1"/>
</dbReference>
<evidence type="ECO:0000259" key="6">
    <source>
        <dbReference type="PROSITE" id="PS51898"/>
    </source>
</evidence>
<dbReference type="AlphaFoldDB" id="A0A420WVJ4"/>
<reference evidence="8 9" key="1">
    <citation type="submission" date="2018-10" db="EMBL/GenBank/DDBJ databases">
        <title>Genomic Encyclopedia of Type Strains, Phase IV (KMG-IV): sequencing the most valuable type-strain genomes for metagenomic binning, comparative biology and taxonomic classification.</title>
        <authorList>
            <person name="Goeker M."/>
        </authorList>
    </citation>
    <scope>NUCLEOTIDE SEQUENCE [LARGE SCALE GENOMIC DNA]</scope>
    <source>
        <strain evidence="8 9">DSM 23229</strain>
    </source>
</reference>
<dbReference type="EMBL" id="RBIN01000006">
    <property type="protein sequence ID" value="RKR02576.1"/>
    <property type="molecule type" value="Genomic_DNA"/>
</dbReference>
<dbReference type="PANTHER" id="PTHR30629">
    <property type="entry name" value="PROPHAGE INTEGRASE"/>
    <property type="match status" value="1"/>
</dbReference>
<dbReference type="PANTHER" id="PTHR30629:SF2">
    <property type="entry name" value="PROPHAGE INTEGRASE INTS-RELATED"/>
    <property type="match status" value="1"/>
</dbReference>
<dbReference type="Pfam" id="PF13356">
    <property type="entry name" value="Arm-DNA-bind_3"/>
    <property type="match status" value="1"/>
</dbReference>
<evidence type="ECO:0000259" key="7">
    <source>
        <dbReference type="PROSITE" id="PS51900"/>
    </source>
</evidence>
<dbReference type="Gene3D" id="1.10.150.130">
    <property type="match status" value="1"/>
</dbReference>
<protein>
    <submittedName>
        <fullName evidence="8">Integrase</fullName>
    </submittedName>
</protein>
<feature type="domain" description="Core-binding (CB)" evidence="7">
    <location>
        <begin position="95"/>
        <end position="177"/>
    </location>
</feature>
<dbReference type="InterPro" id="IPR011010">
    <property type="entry name" value="DNA_brk_join_enz"/>
</dbReference>
<dbReference type="Pfam" id="PF00589">
    <property type="entry name" value="Phage_integrase"/>
    <property type="match status" value="1"/>
</dbReference>
<dbReference type="InterPro" id="IPR010998">
    <property type="entry name" value="Integrase_recombinase_N"/>
</dbReference>
<dbReference type="InterPro" id="IPR025166">
    <property type="entry name" value="Integrase_DNA_bind_dom"/>
</dbReference>
<keyword evidence="4" id="KW-0233">DNA recombination</keyword>
<keyword evidence="9" id="KW-1185">Reference proteome</keyword>
<dbReference type="RefSeq" id="WP_121173218.1">
    <property type="nucleotide sequence ID" value="NZ_RBIN01000006.1"/>
</dbReference>
<comment type="caution">
    <text evidence="8">The sequence shown here is derived from an EMBL/GenBank/DDBJ whole genome shotgun (WGS) entry which is preliminary data.</text>
</comment>
<comment type="similarity">
    <text evidence="1">Belongs to the 'phage' integrase family.</text>
</comment>
<dbReference type="SUPFAM" id="SSF56349">
    <property type="entry name" value="DNA breaking-rejoining enzymes"/>
    <property type="match status" value="1"/>
</dbReference>
<dbReference type="InterPro" id="IPR013762">
    <property type="entry name" value="Integrase-like_cat_sf"/>
</dbReference>
<evidence type="ECO:0000313" key="9">
    <source>
        <dbReference type="Proteomes" id="UP000281975"/>
    </source>
</evidence>
<feature type="domain" description="Tyr recombinase" evidence="6">
    <location>
        <begin position="201"/>
        <end position="375"/>
    </location>
</feature>
<dbReference type="PROSITE" id="PS51900">
    <property type="entry name" value="CB"/>
    <property type="match status" value="1"/>
</dbReference>